<evidence type="ECO:0008006" key="14">
    <source>
        <dbReference type="Google" id="ProtNLM"/>
    </source>
</evidence>
<accession>M2QLN2</accession>
<dbReference type="Pfam" id="PF00153">
    <property type="entry name" value="Mito_carr"/>
    <property type="match status" value="1"/>
</dbReference>
<dbReference type="GO" id="GO:0000064">
    <property type="term" value="F:L-ornithine transmembrane transporter activity"/>
    <property type="evidence" value="ECO:0007669"/>
    <property type="project" value="TreeGrafter"/>
</dbReference>
<proteinExistence type="inferred from homology"/>
<evidence type="ECO:0000256" key="6">
    <source>
        <dbReference type="ARBA" id="ARBA00022989"/>
    </source>
</evidence>
<keyword evidence="13" id="KW-1185">Reference proteome</keyword>
<evidence type="ECO:0000256" key="9">
    <source>
        <dbReference type="PROSITE-ProRule" id="PRU00282"/>
    </source>
</evidence>
<reference evidence="12 13" key="1">
    <citation type="journal article" date="2012" name="Proc. Natl. Acad. Sci. U.S.A.">
        <title>Comparative genomics of Ceriporiopsis subvermispora and Phanerochaete chrysosporium provide insight into selective ligninolysis.</title>
        <authorList>
            <person name="Fernandez-Fueyo E."/>
            <person name="Ruiz-Duenas F.J."/>
            <person name="Ferreira P."/>
            <person name="Floudas D."/>
            <person name="Hibbett D.S."/>
            <person name="Canessa P."/>
            <person name="Larrondo L.F."/>
            <person name="James T.Y."/>
            <person name="Seelenfreund D."/>
            <person name="Lobos S."/>
            <person name="Polanco R."/>
            <person name="Tello M."/>
            <person name="Honda Y."/>
            <person name="Watanabe T."/>
            <person name="Watanabe T."/>
            <person name="Ryu J.S."/>
            <person name="Kubicek C.P."/>
            <person name="Schmoll M."/>
            <person name="Gaskell J."/>
            <person name="Hammel K.E."/>
            <person name="St John F.J."/>
            <person name="Vanden Wymelenberg A."/>
            <person name="Sabat G."/>
            <person name="Splinter BonDurant S."/>
            <person name="Syed K."/>
            <person name="Yadav J.S."/>
            <person name="Doddapaneni H."/>
            <person name="Subramanian V."/>
            <person name="Lavin J.L."/>
            <person name="Oguiza J.A."/>
            <person name="Perez G."/>
            <person name="Pisabarro A.G."/>
            <person name="Ramirez L."/>
            <person name="Santoyo F."/>
            <person name="Master E."/>
            <person name="Coutinho P.M."/>
            <person name="Henrissat B."/>
            <person name="Lombard V."/>
            <person name="Magnuson J.K."/>
            <person name="Kuees U."/>
            <person name="Hori C."/>
            <person name="Igarashi K."/>
            <person name="Samejima M."/>
            <person name="Held B.W."/>
            <person name="Barry K.W."/>
            <person name="LaButti K.M."/>
            <person name="Lapidus A."/>
            <person name="Lindquist E.A."/>
            <person name="Lucas S.M."/>
            <person name="Riley R."/>
            <person name="Salamov A.A."/>
            <person name="Hoffmeister D."/>
            <person name="Schwenk D."/>
            <person name="Hadar Y."/>
            <person name="Yarden O."/>
            <person name="de Vries R.P."/>
            <person name="Wiebenga A."/>
            <person name="Stenlid J."/>
            <person name="Eastwood D."/>
            <person name="Grigoriev I.V."/>
            <person name="Berka R.M."/>
            <person name="Blanchette R.A."/>
            <person name="Kersten P."/>
            <person name="Martinez A.T."/>
            <person name="Vicuna R."/>
            <person name="Cullen D."/>
        </authorList>
    </citation>
    <scope>NUCLEOTIDE SEQUENCE [LARGE SCALE GENOMIC DNA]</scope>
    <source>
        <strain evidence="12 13">B</strain>
    </source>
</reference>
<evidence type="ECO:0000256" key="4">
    <source>
        <dbReference type="ARBA" id="ARBA00022692"/>
    </source>
</evidence>
<feature type="repeat" description="Solcar" evidence="9">
    <location>
        <begin position="4"/>
        <end position="106"/>
    </location>
</feature>
<dbReference type="PANTHER" id="PTHR45624">
    <property type="entry name" value="MITOCHONDRIAL BASIC AMINO ACIDS TRANSPORTER-RELATED"/>
    <property type="match status" value="1"/>
</dbReference>
<evidence type="ECO:0000256" key="2">
    <source>
        <dbReference type="ARBA" id="ARBA00006375"/>
    </source>
</evidence>
<keyword evidence="3 10" id="KW-0813">Transport</keyword>
<feature type="transmembrane region" description="Helical" evidence="11">
    <location>
        <begin position="170"/>
        <end position="199"/>
    </location>
</feature>
<keyword evidence="5" id="KW-0677">Repeat</keyword>
<dbReference type="GO" id="GO:0031966">
    <property type="term" value="C:mitochondrial membrane"/>
    <property type="evidence" value="ECO:0007669"/>
    <property type="project" value="UniProtKB-SubCell"/>
</dbReference>
<dbReference type="InterPro" id="IPR018108">
    <property type="entry name" value="MCP_transmembrane"/>
</dbReference>
<dbReference type="HOGENOM" id="CLU_044884_0_0_1"/>
<evidence type="ECO:0000313" key="12">
    <source>
        <dbReference type="EMBL" id="EMD33060.1"/>
    </source>
</evidence>
<evidence type="ECO:0000313" key="13">
    <source>
        <dbReference type="Proteomes" id="UP000016930"/>
    </source>
</evidence>
<evidence type="ECO:0000256" key="1">
    <source>
        <dbReference type="ARBA" id="ARBA00004225"/>
    </source>
</evidence>
<evidence type="ECO:0000256" key="8">
    <source>
        <dbReference type="ARBA" id="ARBA00023136"/>
    </source>
</evidence>
<name>M2QLN2_CERS8</name>
<dbReference type="PANTHER" id="PTHR45624:SF12">
    <property type="entry name" value="MITOCHONDRIAL ORNITHINE TRANSPORTER 1"/>
    <property type="match status" value="1"/>
</dbReference>
<gene>
    <name evidence="12" type="ORF">CERSUDRAFT_87402</name>
</gene>
<feature type="transmembrane region" description="Helical" evidence="11">
    <location>
        <begin position="219"/>
        <end position="240"/>
    </location>
</feature>
<dbReference type="EMBL" id="KB445807">
    <property type="protein sequence ID" value="EMD33060.1"/>
    <property type="molecule type" value="Genomic_DNA"/>
</dbReference>
<organism evidence="12 13">
    <name type="scientific">Ceriporiopsis subvermispora (strain B)</name>
    <name type="common">White-rot fungus</name>
    <name type="synonym">Gelatoporia subvermispora</name>
    <dbReference type="NCBI Taxonomy" id="914234"/>
    <lineage>
        <taxon>Eukaryota</taxon>
        <taxon>Fungi</taxon>
        <taxon>Dikarya</taxon>
        <taxon>Basidiomycota</taxon>
        <taxon>Agaricomycotina</taxon>
        <taxon>Agaricomycetes</taxon>
        <taxon>Polyporales</taxon>
        <taxon>Gelatoporiaceae</taxon>
        <taxon>Gelatoporia</taxon>
    </lineage>
</organism>
<sequence>MGAYDTVLFIPVLILTLSISLLISVPFSGAIVRLRANYNPKGLQLDVEGDVEPHTGPVVTSFFGMLRRVKRLEGWAGLYKGLMPTLLTVLIFSVPTATAIHIAKPIIHDRANTLITSALGLALAAVGYLIFLPATIITYRAITTPYKLSSFRPIKALRVLLTPTERRRPWVLYATPGLFAAAALQFAYTAVFVEALRVWLAPAPGAGQSGLETLQTVKLVIYVAVQTLSVAVLCPLDVMVAKLAVQRNHAVSGHNSTEQEAGDAALEEYAPDEEVIGFRSEEDPYLGFVDCFKKIVDEEGWKALYRVWWITMLGLILGGLSVAVQAVAPPP</sequence>
<keyword evidence="4 9" id="KW-0812">Transmembrane</keyword>
<feature type="transmembrane region" description="Helical" evidence="11">
    <location>
        <begin position="307"/>
        <end position="328"/>
    </location>
</feature>
<dbReference type="OrthoDB" id="21292at2759"/>
<evidence type="ECO:0000256" key="3">
    <source>
        <dbReference type="ARBA" id="ARBA00022448"/>
    </source>
</evidence>
<dbReference type="InterPro" id="IPR050567">
    <property type="entry name" value="Mitochondrial_Carrier"/>
</dbReference>
<dbReference type="STRING" id="914234.M2QLN2"/>
<evidence type="ECO:0000256" key="11">
    <source>
        <dbReference type="SAM" id="Phobius"/>
    </source>
</evidence>
<dbReference type="SUPFAM" id="SSF103506">
    <property type="entry name" value="Mitochondrial carrier"/>
    <property type="match status" value="2"/>
</dbReference>
<comment type="subcellular location">
    <subcellularLocation>
        <location evidence="1">Mitochondrion membrane</location>
        <topology evidence="1">Multi-pass membrane protein</topology>
    </subcellularLocation>
</comment>
<feature type="transmembrane region" description="Helical" evidence="11">
    <location>
        <begin position="6"/>
        <end position="32"/>
    </location>
</feature>
<dbReference type="Proteomes" id="UP000016930">
    <property type="component" value="Unassembled WGS sequence"/>
</dbReference>
<dbReference type="Gene3D" id="1.50.40.10">
    <property type="entry name" value="Mitochondrial carrier domain"/>
    <property type="match status" value="2"/>
</dbReference>
<evidence type="ECO:0000256" key="5">
    <source>
        <dbReference type="ARBA" id="ARBA00022737"/>
    </source>
</evidence>
<dbReference type="PROSITE" id="PS50920">
    <property type="entry name" value="SOLCAR"/>
    <property type="match status" value="1"/>
</dbReference>
<evidence type="ECO:0000256" key="7">
    <source>
        <dbReference type="ARBA" id="ARBA00023128"/>
    </source>
</evidence>
<dbReference type="AlphaFoldDB" id="M2QLN2"/>
<dbReference type="InterPro" id="IPR023395">
    <property type="entry name" value="MCP_dom_sf"/>
</dbReference>
<evidence type="ECO:0000256" key="10">
    <source>
        <dbReference type="RuleBase" id="RU000488"/>
    </source>
</evidence>
<protein>
    <recommendedName>
        <fullName evidence="14">Mitochondrial carrier</fullName>
    </recommendedName>
</protein>
<feature type="transmembrane region" description="Helical" evidence="11">
    <location>
        <begin position="114"/>
        <end position="142"/>
    </location>
</feature>
<keyword evidence="7" id="KW-0496">Mitochondrion</keyword>
<comment type="similarity">
    <text evidence="2 10">Belongs to the mitochondrial carrier (TC 2.A.29) family.</text>
</comment>
<keyword evidence="8 9" id="KW-0472">Membrane</keyword>
<keyword evidence="6 11" id="KW-1133">Transmembrane helix</keyword>
<feature type="transmembrane region" description="Helical" evidence="11">
    <location>
        <begin position="77"/>
        <end position="102"/>
    </location>
</feature>
<dbReference type="GO" id="GO:1990575">
    <property type="term" value="P:mitochondrial L-ornithine transmembrane transport"/>
    <property type="evidence" value="ECO:0007669"/>
    <property type="project" value="TreeGrafter"/>
</dbReference>